<organism evidence="4 5">
    <name type="scientific">Mytilus galloprovincialis</name>
    <name type="common">Mediterranean mussel</name>
    <dbReference type="NCBI Taxonomy" id="29158"/>
    <lineage>
        <taxon>Eukaryota</taxon>
        <taxon>Metazoa</taxon>
        <taxon>Spiralia</taxon>
        <taxon>Lophotrochozoa</taxon>
        <taxon>Mollusca</taxon>
        <taxon>Bivalvia</taxon>
        <taxon>Autobranchia</taxon>
        <taxon>Pteriomorphia</taxon>
        <taxon>Mytilida</taxon>
        <taxon>Mytiloidea</taxon>
        <taxon>Mytilidae</taxon>
        <taxon>Mytilinae</taxon>
        <taxon>Mytilus</taxon>
    </lineage>
</organism>
<keyword evidence="2" id="KW-0479">Metal-binding</keyword>
<reference evidence="4" key="1">
    <citation type="submission" date="2018-11" db="EMBL/GenBank/DDBJ databases">
        <authorList>
            <person name="Alioto T."/>
            <person name="Alioto T."/>
        </authorList>
    </citation>
    <scope>NUCLEOTIDE SEQUENCE</scope>
</reference>
<evidence type="ECO:0000256" key="2">
    <source>
        <dbReference type="ARBA" id="ARBA00022723"/>
    </source>
</evidence>
<dbReference type="AlphaFoldDB" id="A0A8B6FWA3"/>
<dbReference type="OrthoDB" id="10049726at2759"/>
<dbReference type="EMBL" id="UYJE01007517">
    <property type="protein sequence ID" value="VDI55633.1"/>
    <property type="molecule type" value="Genomic_DNA"/>
</dbReference>
<dbReference type="GO" id="GO:0046872">
    <property type="term" value="F:metal ion binding"/>
    <property type="evidence" value="ECO:0007669"/>
    <property type="project" value="UniProtKB-KW"/>
</dbReference>
<accession>A0A8B6FWA3</accession>
<comment type="caution">
    <text evidence="4">The sequence shown here is derived from an EMBL/GenBank/DDBJ whole genome shotgun (WGS) entry which is preliminary data.</text>
</comment>
<evidence type="ECO:0000256" key="1">
    <source>
        <dbReference type="ARBA" id="ARBA00001968"/>
    </source>
</evidence>
<name>A0A8B6FWA3_MYTGA</name>
<feature type="non-terminal residue" evidence="4">
    <location>
        <position position="259"/>
    </location>
</feature>
<feature type="domain" description="DDE Tnp4" evidence="3">
    <location>
        <begin position="2"/>
        <end position="148"/>
    </location>
</feature>
<protein>
    <recommendedName>
        <fullName evidence="3">DDE Tnp4 domain-containing protein</fullName>
    </recommendedName>
</protein>
<comment type="cofactor">
    <cofactor evidence="1">
        <name>a divalent metal cation</name>
        <dbReference type="ChEBI" id="CHEBI:60240"/>
    </cofactor>
</comment>
<dbReference type="Pfam" id="PF13359">
    <property type="entry name" value="DDE_Tnp_4"/>
    <property type="match status" value="1"/>
</dbReference>
<evidence type="ECO:0000259" key="3">
    <source>
        <dbReference type="Pfam" id="PF13359"/>
    </source>
</evidence>
<dbReference type="Proteomes" id="UP000596742">
    <property type="component" value="Unassembled WGS sequence"/>
</dbReference>
<keyword evidence="5" id="KW-1185">Reference proteome</keyword>
<gene>
    <name evidence="4" type="ORF">MGAL_10B004060</name>
</gene>
<sequence length="259" mass="29583">MYKNRPLVKPMIIVGSDGYILSVLGPYYANAHNNDASITKHLFKTNAEGIKQWIKDDDVLVVDRGFRNAQAFLESLNLKVEMPCFIKKGQKQHTTEEANSSRRITKVRWVVESANGRIKQWRFLDKVISNHFVPYIGDFVRIVSAFINCFRAPLINDFCNEEIGQTMLDKAQLGNQVQKYLLCAYENTTLALACAWREIKGLNITTSRDNGNEKQDEDKVDRFTDQSDIFPNDKQALALACAWRGVGNHFTTEIQKNSK</sequence>
<dbReference type="InterPro" id="IPR027806">
    <property type="entry name" value="HARBI1_dom"/>
</dbReference>
<proteinExistence type="predicted"/>
<evidence type="ECO:0000313" key="4">
    <source>
        <dbReference type="EMBL" id="VDI55633.1"/>
    </source>
</evidence>
<evidence type="ECO:0000313" key="5">
    <source>
        <dbReference type="Proteomes" id="UP000596742"/>
    </source>
</evidence>
<dbReference type="PANTHER" id="PTHR23080">
    <property type="entry name" value="THAP DOMAIN PROTEIN"/>
    <property type="match status" value="1"/>
</dbReference>